<reference evidence="3" key="2">
    <citation type="submission" date="2019-09" db="UniProtKB">
        <authorList>
            <consortium name="WormBaseParasite"/>
        </authorList>
    </citation>
    <scope>IDENTIFICATION</scope>
</reference>
<reference evidence="1 2" key="1">
    <citation type="submission" date="2018-11" db="EMBL/GenBank/DDBJ databases">
        <authorList>
            <consortium name="Pathogen Informatics"/>
        </authorList>
    </citation>
    <scope>NUCLEOTIDE SEQUENCE [LARGE SCALE GENOMIC DNA]</scope>
</reference>
<proteinExistence type="predicted"/>
<evidence type="ECO:0000313" key="2">
    <source>
        <dbReference type="Proteomes" id="UP000050761"/>
    </source>
</evidence>
<organism evidence="2 3">
    <name type="scientific">Heligmosomoides polygyrus</name>
    <name type="common">Parasitic roundworm</name>
    <dbReference type="NCBI Taxonomy" id="6339"/>
    <lineage>
        <taxon>Eukaryota</taxon>
        <taxon>Metazoa</taxon>
        <taxon>Ecdysozoa</taxon>
        <taxon>Nematoda</taxon>
        <taxon>Chromadorea</taxon>
        <taxon>Rhabditida</taxon>
        <taxon>Rhabditina</taxon>
        <taxon>Rhabditomorpha</taxon>
        <taxon>Strongyloidea</taxon>
        <taxon>Heligmosomidae</taxon>
        <taxon>Heligmosomoides</taxon>
    </lineage>
</organism>
<accession>A0A3P8B5R8</accession>
<name>A0A183FHT5_HELPZ</name>
<dbReference type="Proteomes" id="UP000050761">
    <property type="component" value="Unassembled WGS sequence"/>
</dbReference>
<keyword evidence="2" id="KW-1185">Reference proteome</keyword>
<dbReference type="AlphaFoldDB" id="A0A183FHT5"/>
<dbReference type="WBParaSite" id="HPBE_0000637501-mRNA-1">
    <property type="protein sequence ID" value="HPBE_0000637501-mRNA-1"/>
    <property type="gene ID" value="HPBE_0000637501"/>
</dbReference>
<protein>
    <submittedName>
        <fullName evidence="1 3">Uncharacterized protein</fullName>
    </submittedName>
</protein>
<dbReference type="OrthoDB" id="5872236at2759"/>
<sequence length="115" mass="12561">MALETGNVLSYYLKGGDSRCGIQHRRSDILLRLLPGSFNTTQSLGGDEPEIVEDALSPKQGSVDLIGEAASLREKVLRLSEDVNSLIKRRKRVDAECRRTASQLSVSPRALSGHV</sequence>
<gene>
    <name evidence="1" type="ORF">HPBE_LOCUS6376</name>
</gene>
<evidence type="ECO:0000313" key="1">
    <source>
        <dbReference type="EMBL" id="VDO67995.1"/>
    </source>
</evidence>
<accession>A0A183FHT5</accession>
<evidence type="ECO:0000313" key="3">
    <source>
        <dbReference type="WBParaSite" id="HPBE_0000637501-mRNA-1"/>
    </source>
</evidence>
<dbReference type="EMBL" id="UZAH01025651">
    <property type="protein sequence ID" value="VDO67995.1"/>
    <property type="molecule type" value="Genomic_DNA"/>
</dbReference>